<dbReference type="STRING" id="47229.LO55_4875"/>
<organism evidence="2 3">
    <name type="scientific">Massilia timonae CCUG 45783</name>
    <dbReference type="NCBI Taxonomy" id="883126"/>
    <lineage>
        <taxon>Bacteria</taxon>
        <taxon>Pseudomonadati</taxon>
        <taxon>Pseudomonadota</taxon>
        <taxon>Betaproteobacteria</taxon>
        <taxon>Burkholderiales</taxon>
        <taxon>Oxalobacteraceae</taxon>
        <taxon>Telluria group</taxon>
        <taxon>Massilia</taxon>
    </lineage>
</organism>
<gene>
    <name evidence="2" type="ORF">HMPREF9710_05131</name>
</gene>
<dbReference type="Gene3D" id="2.60.120.380">
    <property type="match status" value="1"/>
</dbReference>
<evidence type="ECO:0008006" key="4">
    <source>
        <dbReference type="Google" id="ProtNLM"/>
    </source>
</evidence>
<keyword evidence="3" id="KW-1185">Reference proteome</keyword>
<feature type="signal peptide" evidence="1">
    <location>
        <begin position="1"/>
        <end position="18"/>
    </location>
</feature>
<dbReference type="Proteomes" id="UP000009874">
    <property type="component" value="Unassembled WGS sequence"/>
</dbReference>
<protein>
    <recommendedName>
        <fullName evidence="4">DNA breaking-rejoining protein</fullName>
    </recommendedName>
</protein>
<dbReference type="PATRIC" id="fig|883126.3.peg.5188"/>
<dbReference type="EMBL" id="AGZI01000065">
    <property type="protein sequence ID" value="EKU79649.1"/>
    <property type="molecule type" value="Genomic_DNA"/>
</dbReference>
<dbReference type="HOGENOM" id="CLU_129252_1_0_4"/>
<dbReference type="OrthoDB" id="964913at2"/>
<dbReference type="AlphaFoldDB" id="K9D4U8"/>
<dbReference type="RefSeq" id="WP_005671404.1">
    <property type="nucleotide sequence ID" value="NZ_JH992927.1"/>
</dbReference>
<evidence type="ECO:0000256" key="1">
    <source>
        <dbReference type="SAM" id="SignalP"/>
    </source>
</evidence>
<proteinExistence type="predicted"/>
<accession>K9D4U8</accession>
<comment type="caution">
    <text evidence="2">The sequence shown here is derived from an EMBL/GenBank/DDBJ whole genome shotgun (WGS) entry which is preliminary data.</text>
</comment>
<name>K9D4U8_9BURK</name>
<dbReference type="eggNOG" id="ENOG5032YRB">
    <property type="taxonomic scope" value="Bacteria"/>
</dbReference>
<evidence type="ECO:0000313" key="3">
    <source>
        <dbReference type="Proteomes" id="UP000009874"/>
    </source>
</evidence>
<reference evidence="2 3" key="1">
    <citation type="submission" date="2012-09" db="EMBL/GenBank/DDBJ databases">
        <title>The Genome Sequence of Massilia timonae CCUG 45783.</title>
        <authorList>
            <consortium name="The Broad Institute Genome Sequencing Platform"/>
            <person name="Earl A."/>
            <person name="Ward D."/>
            <person name="Feldgarden M."/>
            <person name="Gevers D."/>
            <person name="Huys G."/>
            <person name="Walker B."/>
            <person name="Young S.K."/>
            <person name="Zeng Q."/>
            <person name="Gargeya S."/>
            <person name="Fitzgerald M."/>
            <person name="Haas B."/>
            <person name="Abouelleil A."/>
            <person name="Alvarado L."/>
            <person name="Arachchi H.M."/>
            <person name="Berlin A.M."/>
            <person name="Chapman S.B."/>
            <person name="Goldberg J."/>
            <person name="Griggs A."/>
            <person name="Gujja S."/>
            <person name="Hansen M."/>
            <person name="Howarth C."/>
            <person name="Imamovic A."/>
            <person name="Larimer J."/>
            <person name="McCowen C."/>
            <person name="Montmayeur A."/>
            <person name="Murphy C."/>
            <person name="Neiman D."/>
            <person name="Pearson M."/>
            <person name="Priest M."/>
            <person name="Roberts A."/>
            <person name="Saif S."/>
            <person name="Shea T."/>
            <person name="Sisk P."/>
            <person name="Sykes S."/>
            <person name="Wortman J."/>
            <person name="Nusbaum C."/>
            <person name="Birren B."/>
        </authorList>
    </citation>
    <scope>NUCLEOTIDE SEQUENCE [LARGE SCALE GENOMIC DNA]</scope>
    <source>
        <strain evidence="2 3">CCUG 45783</strain>
    </source>
</reference>
<sequence>MHATIMIGLAAVTAQAIAQPVAAQEQTKETAIALPGEGRSVSFEGAIRGYGAADYVFRAPAGRALRVELETASKSTYFNIIQDGKDEALFVGSLGGNLFDAALPEQGTYRVKVYQMRNAARKGATAHYELRVR</sequence>
<evidence type="ECO:0000313" key="2">
    <source>
        <dbReference type="EMBL" id="EKU79649.1"/>
    </source>
</evidence>
<feature type="chain" id="PRO_5003925319" description="DNA breaking-rejoining protein" evidence="1">
    <location>
        <begin position="19"/>
        <end position="133"/>
    </location>
</feature>
<keyword evidence="1" id="KW-0732">Signal</keyword>